<dbReference type="CDD" id="cd15482">
    <property type="entry name" value="Sialidase_non-viral"/>
    <property type="match status" value="1"/>
</dbReference>
<gene>
    <name evidence="3" type="ORF">CYMTET_37090</name>
</gene>
<keyword evidence="4" id="KW-1185">Reference proteome</keyword>
<evidence type="ECO:0000256" key="1">
    <source>
        <dbReference type="SAM" id="SignalP"/>
    </source>
</evidence>
<dbReference type="Pfam" id="PF13088">
    <property type="entry name" value="BNR_2"/>
    <property type="match status" value="1"/>
</dbReference>
<dbReference type="AlphaFoldDB" id="A0AAE0CFZ3"/>
<reference evidence="3 4" key="1">
    <citation type="journal article" date="2015" name="Genome Biol. Evol.">
        <title>Comparative Genomics of a Bacterivorous Green Alga Reveals Evolutionary Causalities and Consequences of Phago-Mixotrophic Mode of Nutrition.</title>
        <authorList>
            <person name="Burns J.A."/>
            <person name="Paasch A."/>
            <person name="Narechania A."/>
            <person name="Kim E."/>
        </authorList>
    </citation>
    <scope>NUCLEOTIDE SEQUENCE [LARGE SCALE GENOMIC DNA]</scope>
    <source>
        <strain evidence="3 4">PLY_AMNH</strain>
    </source>
</reference>
<dbReference type="InterPro" id="IPR011040">
    <property type="entry name" value="Sialidase"/>
</dbReference>
<accession>A0AAE0CFZ3</accession>
<keyword evidence="1" id="KW-0732">Signal</keyword>
<name>A0AAE0CFZ3_9CHLO</name>
<dbReference type="PANTHER" id="PTHR43752:SF2">
    <property type="entry name" value="BNR_ASP-BOX REPEAT FAMILY PROTEIN"/>
    <property type="match status" value="1"/>
</dbReference>
<dbReference type="Proteomes" id="UP001190700">
    <property type="component" value="Unassembled WGS sequence"/>
</dbReference>
<organism evidence="3 4">
    <name type="scientific">Cymbomonas tetramitiformis</name>
    <dbReference type="NCBI Taxonomy" id="36881"/>
    <lineage>
        <taxon>Eukaryota</taxon>
        <taxon>Viridiplantae</taxon>
        <taxon>Chlorophyta</taxon>
        <taxon>Pyramimonadophyceae</taxon>
        <taxon>Pyramimonadales</taxon>
        <taxon>Pyramimonadaceae</taxon>
        <taxon>Cymbomonas</taxon>
    </lineage>
</organism>
<dbReference type="EMBL" id="LGRX02024693">
    <property type="protein sequence ID" value="KAK3253668.1"/>
    <property type="molecule type" value="Genomic_DNA"/>
</dbReference>
<dbReference type="InterPro" id="IPR036278">
    <property type="entry name" value="Sialidase_sf"/>
</dbReference>
<feature type="chain" id="PRO_5042102236" description="Sialidase domain-containing protein" evidence="1">
    <location>
        <begin position="22"/>
        <end position="451"/>
    </location>
</feature>
<protein>
    <recommendedName>
        <fullName evidence="2">Sialidase domain-containing protein</fullName>
    </recommendedName>
</protein>
<dbReference type="Gene3D" id="2.120.10.10">
    <property type="match status" value="1"/>
</dbReference>
<comment type="caution">
    <text evidence="3">The sequence shown here is derived from an EMBL/GenBank/DDBJ whole genome shotgun (WGS) entry which is preliminary data.</text>
</comment>
<evidence type="ECO:0000313" key="4">
    <source>
        <dbReference type="Proteomes" id="UP001190700"/>
    </source>
</evidence>
<dbReference type="PANTHER" id="PTHR43752">
    <property type="entry name" value="BNR/ASP-BOX REPEAT FAMILY PROTEIN"/>
    <property type="match status" value="1"/>
</dbReference>
<sequence length="451" mass="50635">MRRNFCICALFSASSITCVLAQSLFFDEKALRSETSCRLHIEGDVDGGKEVSRSWVFQYTSRIRYTHMAMIAALDNGTFFVAWQAASRTEGSSEQDIQYSVGNLNFAGALQFGEPKRAPVGSGEGAVWGPVLHVDHHNAYLWLFYSESRGSCKGSVMEWAPGGDIMALQMDLMSGAWSKARAIYSLQEDRGIPKVTANQALVLSTGEWILPFWRERALLSFSPACRELDGDTSAGVLISYDEGFTWEAHGEITHPESWLIENAVSEMPNGEVVMVFRTEVGFVYVSRSHDKGRTWVPAVAISQLPNPNSKVDLAWVTSDDRGALAVVFNDHQEARRDLRVALSWDAGRTWTRVATIEAGEEGVHLHYPTMVQYGCYLVVVYSRFYARTRHWAREHSKEQGIRIAAIDLRHLSPQPSYFDHSALQDPEQQEELQQIRNQADAFLQLATFGQH</sequence>
<feature type="domain" description="Sialidase" evidence="2">
    <location>
        <begin position="77"/>
        <end position="373"/>
    </location>
</feature>
<evidence type="ECO:0000313" key="3">
    <source>
        <dbReference type="EMBL" id="KAK3253668.1"/>
    </source>
</evidence>
<evidence type="ECO:0000259" key="2">
    <source>
        <dbReference type="Pfam" id="PF13088"/>
    </source>
</evidence>
<feature type="signal peptide" evidence="1">
    <location>
        <begin position="1"/>
        <end position="21"/>
    </location>
</feature>
<proteinExistence type="predicted"/>
<dbReference type="SUPFAM" id="SSF50939">
    <property type="entry name" value="Sialidases"/>
    <property type="match status" value="1"/>
</dbReference>